<protein>
    <submittedName>
        <fullName evidence="1">Tail tape measure protein</fullName>
    </submittedName>
</protein>
<organism evidence="1">
    <name type="scientific">Siphoviridae sp. cti0B23</name>
    <dbReference type="NCBI Taxonomy" id="2825619"/>
    <lineage>
        <taxon>Viruses</taxon>
        <taxon>Duplodnaviria</taxon>
        <taxon>Heunggongvirae</taxon>
        <taxon>Uroviricota</taxon>
        <taxon>Caudoviricetes</taxon>
    </lineage>
</organism>
<dbReference type="SUPFAM" id="SSF48371">
    <property type="entry name" value="ARM repeat"/>
    <property type="match status" value="1"/>
</dbReference>
<dbReference type="InterPro" id="IPR011989">
    <property type="entry name" value="ARM-like"/>
</dbReference>
<accession>A0A8S5UDU9</accession>
<name>A0A8S5UDU9_9CAUD</name>
<proteinExistence type="predicted"/>
<reference evidence="1" key="1">
    <citation type="journal article" date="2021" name="Proc. Natl. Acad. Sci. U.S.A.">
        <title>A Catalog of Tens of Thousands of Viruses from Human Metagenomes Reveals Hidden Associations with Chronic Diseases.</title>
        <authorList>
            <person name="Tisza M.J."/>
            <person name="Buck C.B."/>
        </authorList>
    </citation>
    <scope>NUCLEOTIDE SEQUENCE</scope>
    <source>
        <strain evidence="1">Cti0B23</strain>
    </source>
</reference>
<dbReference type="Gene3D" id="1.25.10.10">
    <property type="entry name" value="Leucine-rich Repeat Variant"/>
    <property type="match status" value="1"/>
</dbReference>
<dbReference type="EMBL" id="BK016069">
    <property type="protein sequence ID" value="DAF92620.1"/>
    <property type="molecule type" value="Genomic_DNA"/>
</dbReference>
<evidence type="ECO:0000313" key="1">
    <source>
        <dbReference type="EMBL" id="DAF92620.1"/>
    </source>
</evidence>
<sequence length="947" mass="99934">MMFPTEVGLLAEDGSVVIKIKGDDSPFQKVLGKIGSAVNTAVKASAAAVGAASAGVAALGTACINAYADYEQLVGGVETLFKDSADTIQTYADNAYKTAGLSANEYMETVTSFSASLLQSLDGDTEKAAAAADLAITDMADNANKMGTAMESIQNAYQGFAKQNYTMLDNLKLGYGGTKEEMQRLLADAEKLSGVKYDLSSYADIVEAIHVIQTEMGITGTTAKEASTTIQGSVASMKAAWANLMVGMADDTQNFDMLLSNFIESIGTVADNLLPRIGVVIEGMGKLVAGLAPEIASALPTLTNELLPNLVELGVQSISALVQGIQENGDSLAAGALSIVGTLAEGIAELLPMVADTAASLAVSLADGLTESLPNIIPVAIETISTLVENLTENANTVIEAGIQIILALGEGLIAALPQLIETVPQIVINIANVINDNAPKLIDTALYLITRLAVGLVQAIPTLVVNIPKIIEAIVAAFMAFQWLNLGKQLIDGVANGVKKAGESMATAAKNAFSKFKAKITGSEVATELKNIGKYIIDGIVGGIKNSLSKIANIAGKIKDTLLSKLKGLFKIASPSKLMKEEVGTYIGEGIAVGIEESGQMAVDAAEDVADKIADTLTQKRDSLQSKLADYGELFERVKTEDGKELFQLGDLKDDIKQLEKYGEALEQLKEKGISDSLMSEIAGMGVGDALDYMNKLLSMSDTKLDEYVSLFEQKQQMAQAAASRFYGIGAEVSESMQAVSAEGVSEGIAEQQPLVAEQAKQLTETAKEEIAGYQTDFKAVGESLMEGVAKGVRDGQSGVVNAVAKALQAAVRAAKKEMDINSPSRVMAKIGDYMAQGVGVGWSDRMDSVSDTISGSLSDGFSRRMSDAYEKMRAAMNQNMVRLRGDIAVQRGGDTSYITKTVNHTEGNTVLQIEHFHNDSKEAVPSLMQEMEFSRRRRAIAKGGA</sequence>
<dbReference type="InterPro" id="IPR016024">
    <property type="entry name" value="ARM-type_fold"/>
</dbReference>